<sequence>KETYTPCDTFRQSYLAKLIPEFETWVNYMEKRHLTVHTYQKEILEE</sequence>
<protein>
    <submittedName>
        <fullName evidence="1">18442_t:CDS:1</fullName>
    </submittedName>
</protein>
<evidence type="ECO:0000313" key="2">
    <source>
        <dbReference type="Proteomes" id="UP000789396"/>
    </source>
</evidence>
<dbReference type="SUPFAM" id="SSF81593">
    <property type="entry name" value="Nucleotidyltransferase substrate binding subunit/domain"/>
    <property type="match status" value="1"/>
</dbReference>
<proteinExistence type="predicted"/>
<accession>A0A9N9J1B8</accession>
<dbReference type="Gene3D" id="1.20.120.330">
    <property type="entry name" value="Nucleotidyltransferases domain 2"/>
    <property type="match status" value="1"/>
</dbReference>
<feature type="non-terminal residue" evidence="1">
    <location>
        <position position="46"/>
    </location>
</feature>
<comment type="caution">
    <text evidence="1">The sequence shown here is derived from an EMBL/GenBank/DDBJ whole genome shotgun (WGS) entry which is preliminary data.</text>
</comment>
<evidence type="ECO:0000313" key="1">
    <source>
        <dbReference type="EMBL" id="CAG8760673.1"/>
    </source>
</evidence>
<feature type="non-terminal residue" evidence="1">
    <location>
        <position position="1"/>
    </location>
</feature>
<dbReference type="EMBL" id="CAJVPZ010040924">
    <property type="protein sequence ID" value="CAG8760673.1"/>
    <property type="molecule type" value="Genomic_DNA"/>
</dbReference>
<keyword evidence="2" id="KW-1185">Reference proteome</keyword>
<dbReference type="Proteomes" id="UP000789396">
    <property type="component" value="Unassembled WGS sequence"/>
</dbReference>
<reference evidence="1" key="1">
    <citation type="submission" date="2021-06" db="EMBL/GenBank/DDBJ databases">
        <authorList>
            <person name="Kallberg Y."/>
            <person name="Tangrot J."/>
            <person name="Rosling A."/>
        </authorList>
    </citation>
    <scope>NUCLEOTIDE SEQUENCE</scope>
    <source>
        <strain evidence="1">IN212</strain>
    </source>
</reference>
<organism evidence="1 2">
    <name type="scientific">Racocetra fulgida</name>
    <dbReference type="NCBI Taxonomy" id="60492"/>
    <lineage>
        <taxon>Eukaryota</taxon>
        <taxon>Fungi</taxon>
        <taxon>Fungi incertae sedis</taxon>
        <taxon>Mucoromycota</taxon>
        <taxon>Glomeromycotina</taxon>
        <taxon>Glomeromycetes</taxon>
        <taxon>Diversisporales</taxon>
        <taxon>Gigasporaceae</taxon>
        <taxon>Racocetra</taxon>
    </lineage>
</organism>
<name>A0A9N9J1B8_9GLOM</name>
<dbReference type="AlphaFoldDB" id="A0A9N9J1B8"/>
<gene>
    <name evidence="1" type="ORF">RFULGI_LOCUS14284</name>
</gene>